<protein>
    <submittedName>
        <fullName evidence="1">Uncharacterized protein</fullName>
    </submittedName>
</protein>
<sequence>MLCVPYAVRHDLAQPTRFDPPAETPSINHHSEVVATLSRLIASHPSVPASLHSLVRTNAWAIQIDIVHIGAEPVELVHPVQHQTSLATFYRCLLAPKPGDSARSEHVPSRQRIYSFVPTDIWAILPDTDHTDAELETSTGFTRWAPGKNGEPDDKTFLCPHAACAGTFKRRKRVKGHIKCMYMNDEGWIRQYGGGACEKTFLRKDNY</sequence>
<name>A0A0C3ISP4_PISTI</name>
<dbReference type="HOGENOM" id="CLU_1326849_0_0_1"/>
<proteinExistence type="predicted"/>
<dbReference type="InParanoid" id="A0A0C3ISP4"/>
<dbReference type="Proteomes" id="UP000054217">
    <property type="component" value="Unassembled WGS sequence"/>
</dbReference>
<gene>
    <name evidence="1" type="ORF">M404DRAFT_29966</name>
</gene>
<keyword evidence="2" id="KW-1185">Reference proteome</keyword>
<reference evidence="1 2" key="1">
    <citation type="submission" date="2014-04" db="EMBL/GenBank/DDBJ databases">
        <authorList>
            <consortium name="DOE Joint Genome Institute"/>
            <person name="Kuo A."/>
            <person name="Kohler A."/>
            <person name="Costa M.D."/>
            <person name="Nagy L.G."/>
            <person name="Floudas D."/>
            <person name="Copeland A."/>
            <person name="Barry K.W."/>
            <person name="Cichocki N."/>
            <person name="Veneault-Fourrey C."/>
            <person name="LaButti K."/>
            <person name="Lindquist E.A."/>
            <person name="Lipzen A."/>
            <person name="Lundell T."/>
            <person name="Morin E."/>
            <person name="Murat C."/>
            <person name="Sun H."/>
            <person name="Tunlid A."/>
            <person name="Henrissat B."/>
            <person name="Grigoriev I.V."/>
            <person name="Hibbett D.S."/>
            <person name="Martin F."/>
            <person name="Nordberg H.P."/>
            <person name="Cantor M.N."/>
            <person name="Hua S.X."/>
        </authorList>
    </citation>
    <scope>NUCLEOTIDE SEQUENCE [LARGE SCALE GENOMIC DNA]</scope>
    <source>
        <strain evidence="1 2">Marx 270</strain>
    </source>
</reference>
<accession>A0A0C3ISP4</accession>
<evidence type="ECO:0000313" key="2">
    <source>
        <dbReference type="Proteomes" id="UP000054217"/>
    </source>
</evidence>
<dbReference type="EMBL" id="KN832000">
    <property type="protein sequence ID" value="KIN99912.1"/>
    <property type="molecule type" value="Genomic_DNA"/>
</dbReference>
<organism evidence="1 2">
    <name type="scientific">Pisolithus tinctorius Marx 270</name>
    <dbReference type="NCBI Taxonomy" id="870435"/>
    <lineage>
        <taxon>Eukaryota</taxon>
        <taxon>Fungi</taxon>
        <taxon>Dikarya</taxon>
        <taxon>Basidiomycota</taxon>
        <taxon>Agaricomycotina</taxon>
        <taxon>Agaricomycetes</taxon>
        <taxon>Agaricomycetidae</taxon>
        <taxon>Boletales</taxon>
        <taxon>Sclerodermatineae</taxon>
        <taxon>Pisolithaceae</taxon>
        <taxon>Pisolithus</taxon>
    </lineage>
</organism>
<evidence type="ECO:0000313" key="1">
    <source>
        <dbReference type="EMBL" id="KIN99912.1"/>
    </source>
</evidence>
<reference evidence="2" key="2">
    <citation type="submission" date="2015-01" db="EMBL/GenBank/DDBJ databases">
        <title>Evolutionary Origins and Diversification of the Mycorrhizal Mutualists.</title>
        <authorList>
            <consortium name="DOE Joint Genome Institute"/>
            <consortium name="Mycorrhizal Genomics Consortium"/>
            <person name="Kohler A."/>
            <person name="Kuo A."/>
            <person name="Nagy L.G."/>
            <person name="Floudas D."/>
            <person name="Copeland A."/>
            <person name="Barry K.W."/>
            <person name="Cichocki N."/>
            <person name="Veneault-Fourrey C."/>
            <person name="LaButti K."/>
            <person name="Lindquist E.A."/>
            <person name="Lipzen A."/>
            <person name="Lundell T."/>
            <person name="Morin E."/>
            <person name="Murat C."/>
            <person name="Riley R."/>
            <person name="Ohm R."/>
            <person name="Sun H."/>
            <person name="Tunlid A."/>
            <person name="Henrissat B."/>
            <person name="Grigoriev I.V."/>
            <person name="Hibbett D.S."/>
            <person name="Martin F."/>
        </authorList>
    </citation>
    <scope>NUCLEOTIDE SEQUENCE [LARGE SCALE GENOMIC DNA]</scope>
    <source>
        <strain evidence="2">Marx 270</strain>
    </source>
</reference>
<dbReference type="STRING" id="870435.A0A0C3ISP4"/>
<dbReference type="AlphaFoldDB" id="A0A0C3ISP4"/>